<dbReference type="OMA" id="FAKRGNT"/>
<dbReference type="GeneID" id="582195"/>
<dbReference type="Gene3D" id="3.40.33.10">
    <property type="entry name" value="CAP"/>
    <property type="match status" value="1"/>
</dbReference>
<dbReference type="Proteomes" id="UP000007110">
    <property type="component" value="Unassembled WGS sequence"/>
</dbReference>
<feature type="domain" description="SCP" evidence="1">
    <location>
        <begin position="17"/>
        <end position="154"/>
    </location>
</feature>
<dbReference type="OrthoDB" id="337038at2759"/>
<reference evidence="3" key="1">
    <citation type="submission" date="2015-02" db="EMBL/GenBank/DDBJ databases">
        <title>Genome sequencing for Strongylocentrotus purpuratus.</title>
        <authorList>
            <person name="Murali S."/>
            <person name="Liu Y."/>
            <person name="Vee V."/>
            <person name="English A."/>
            <person name="Wang M."/>
            <person name="Skinner E."/>
            <person name="Han Y."/>
            <person name="Muzny D.M."/>
            <person name="Worley K.C."/>
            <person name="Gibbs R.A."/>
        </authorList>
    </citation>
    <scope>NUCLEOTIDE SEQUENCE</scope>
</reference>
<dbReference type="KEGG" id="spu:582195"/>
<evidence type="ECO:0000313" key="3">
    <source>
        <dbReference type="Proteomes" id="UP000007110"/>
    </source>
</evidence>
<dbReference type="InterPro" id="IPR001283">
    <property type="entry name" value="CRISP-related"/>
</dbReference>
<dbReference type="EnsemblMetazoa" id="XM_030977496">
    <property type="protein sequence ID" value="XP_030833356"/>
    <property type="gene ID" value="LOC582195"/>
</dbReference>
<dbReference type="FunFam" id="3.40.33.10:FF:000002">
    <property type="entry name" value="Golgi-associated plant pathogenesis-related protein 1"/>
    <property type="match status" value="1"/>
</dbReference>
<dbReference type="InterPro" id="IPR035940">
    <property type="entry name" value="CAP_sf"/>
</dbReference>
<dbReference type="InParanoid" id="A0A7M7N9Z1"/>
<evidence type="ECO:0000313" key="2">
    <source>
        <dbReference type="EnsemblMetazoa" id="XP_030833356"/>
    </source>
</evidence>
<proteinExistence type="predicted"/>
<dbReference type="AlphaFoldDB" id="A0A7M7N9Z1"/>
<dbReference type="Pfam" id="PF00188">
    <property type="entry name" value="CAP"/>
    <property type="match status" value="1"/>
</dbReference>
<organism evidence="2 3">
    <name type="scientific">Strongylocentrotus purpuratus</name>
    <name type="common">Purple sea urchin</name>
    <dbReference type="NCBI Taxonomy" id="7668"/>
    <lineage>
        <taxon>Eukaryota</taxon>
        <taxon>Metazoa</taxon>
        <taxon>Echinodermata</taxon>
        <taxon>Eleutherozoa</taxon>
        <taxon>Echinozoa</taxon>
        <taxon>Echinoidea</taxon>
        <taxon>Euechinoidea</taxon>
        <taxon>Echinacea</taxon>
        <taxon>Camarodonta</taxon>
        <taxon>Echinidea</taxon>
        <taxon>Strongylocentrotidae</taxon>
        <taxon>Strongylocentrotus</taxon>
    </lineage>
</organism>
<dbReference type="GO" id="GO:0005615">
    <property type="term" value="C:extracellular space"/>
    <property type="evidence" value="ECO:0000318"/>
    <property type="project" value="GO_Central"/>
</dbReference>
<dbReference type="PRINTS" id="PR00837">
    <property type="entry name" value="V5TPXLIKE"/>
</dbReference>
<dbReference type="SMART" id="SM00198">
    <property type="entry name" value="SCP"/>
    <property type="match status" value="1"/>
</dbReference>
<name>A0A7M7N9Z1_STRPU</name>
<sequence length="165" mass="18671">MGGCMSRDQGMGSYRSKFKRDALKAHNKYRAQHGAPALKLDNKINKYAQDWANKCAKKAQLAHRTEHKYGENIHYAYDSTGIESITGEKASKAFYDEIQRYNFGNAGFSSGTGHFTQLVWKKSRRLGIGVAVNPKNKNQVFSVFNYDPPGNVQGDYQDNVLQKKR</sequence>
<dbReference type="PANTHER" id="PTHR10334">
    <property type="entry name" value="CYSTEINE-RICH SECRETORY PROTEIN-RELATED"/>
    <property type="match status" value="1"/>
</dbReference>
<dbReference type="InterPro" id="IPR034113">
    <property type="entry name" value="SCP_GAPR1-like"/>
</dbReference>
<accession>A0A7M7N9Z1</accession>
<dbReference type="InterPro" id="IPR014044">
    <property type="entry name" value="CAP_dom"/>
</dbReference>
<evidence type="ECO:0000259" key="1">
    <source>
        <dbReference type="SMART" id="SM00198"/>
    </source>
</evidence>
<protein>
    <recommendedName>
        <fullName evidence="1">SCP domain-containing protein</fullName>
    </recommendedName>
</protein>
<dbReference type="FunCoup" id="A0A7M7N9Z1">
    <property type="interactions" value="222"/>
</dbReference>
<dbReference type="CDD" id="cd05382">
    <property type="entry name" value="CAP_GAPR1-like"/>
    <property type="match status" value="1"/>
</dbReference>
<keyword evidence="3" id="KW-1185">Reference proteome</keyword>
<dbReference type="SUPFAM" id="SSF55797">
    <property type="entry name" value="PR-1-like"/>
    <property type="match status" value="1"/>
</dbReference>
<reference evidence="2" key="2">
    <citation type="submission" date="2021-01" db="UniProtKB">
        <authorList>
            <consortium name="EnsemblMetazoa"/>
        </authorList>
    </citation>
    <scope>IDENTIFICATION</scope>
</reference>
<dbReference type="RefSeq" id="XP_030833356.1">
    <property type="nucleotide sequence ID" value="XM_030977496.1"/>
</dbReference>
<dbReference type="PROSITE" id="PS01009">
    <property type="entry name" value="CRISP_1"/>
    <property type="match status" value="1"/>
</dbReference>
<dbReference type="InterPro" id="IPR018244">
    <property type="entry name" value="Allrgn_V5/Tpx1_CS"/>
</dbReference>